<dbReference type="Gene3D" id="3.10.100.10">
    <property type="entry name" value="Mannose-Binding Protein A, subunit A"/>
    <property type="match status" value="1"/>
</dbReference>
<feature type="domain" description="C-type lectin" evidence="1">
    <location>
        <begin position="31"/>
        <end position="147"/>
    </location>
</feature>
<proteinExistence type="predicted"/>
<evidence type="ECO:0000313" key="2">
    <source>
        <dbReference type="EMBL" id="OGL51296.1"/>
    </source>
</evidence>
<dbReference type="Gene3D" id="2.60.40.10">
    <property type="entry name" value="Immunoglobulins"/>
    <property type="match status" value="2"/>
</dbReference>
<reference evidence="2 3" key="1">
    <citation type="journal article" date="2016" name="Nat. Commun.">
        <title>Thousands of microbial genomes shed light on interconnected biogeochemical processes in an aquifer system.</title>
        <authorList>
            <person name="Anantharaman K."/>
            <person name="Brown C.T."/>
            <person name="Hug L.A."/>
            <person name="Sharon I."/>
            <person name="Castelle C.J."/>
            <person name="Probst A.J."/>
            <person name="Thomas B.C."/>
            <person name="Singh A."/>
            <person name="Wilkins M.J."/>
            <person name="Karaoz U."/>
            <person name="Brodie E.L."/>
            <person name="Williams K.H."/>
            <person name="Hubbard S.S."/>
            <person name="Banfield J.F."/>
        </authorList>
    </citation>
    <scope>NUCLEOTIDE SEQUENCE [LARGE SCALE GENOMIC DNA]</scope>
</reference>
<gene>
    <name evidence="2" type="ORF">A3G31_00955</name>
</gene>
<dbReference type="EMBL" id="MGDI01000045">
    <property type="protein sequence ID" value="OGL51296.1"/>
    <property type="molecule type" value="Genomic_DNA"/>
</dbReference>
<dbReference type="PANTHER" id="PTHR22803">
    <property type="entry name" value="MANNOSE, PHOSPHOLIPASE, LECTIN RECEPTOR RELATED"/>
    <property type="match status" value="1"/>
</dbReference>
<dbReference type="InterPro" id="IPR001304">
    <property type="entry name" value="C-type_lectin-like"/>
</dbReference>
<dbReference type="SUPFAM" id="SSF56436">
    <property type="entry name" value="C-type lectin-like"/>
    <property type="match status" value="1"/>
</dbReference>
<dbReference type="STRING" id="1817883.A3G31_00955"/>
<dbReference type="InterPro" id="IPR016186">
    <property type="entry name" value="C-type_lectin-like/link_sf"/>
</dbReference>
<comment type="caution">
    <text evidence="2">The sequence shown here is derived from an EMBL/GenBank/DDBJ whole genome shotgun (WGS) entry which is preliminary data.</text>
</comment>
<sequence length="372" mass="40957">MEKLKSVLFLTILIAIFFNTSLEATPVRWDVNGHYYDVIDVSINWDDANTAAESSTFLGMKGHLATITSADENQFIINMLGATDTFHRSWIGGFQASGSSEPNGGWSWVTGEPFIYSNWDTNEPNNYGGGNENALEFVWGTTWNDNNKNWNEQENFIYSYVVEYEGSTSTTTTTITTTTTTTSTTTTTISCANKSPEIAGVSPTKGTYGDEVTISGTDFCDEEGVVVFKRLGKEIEAIDISSWKDDEIVVLMPWGCKAGINKIKVATAYENESNQIPFKFLKPIPHLTGLSIQTGAIGSEVVISGDGFGEEDYGSVIMFGDTEVDFYEWGTDSITVDVPDMFVGKKGRTVSVRVMTRYGTSNSKKFKVLRGQ</sequence>
<evidence type="ECO:0000313" key="3">
    <source>
        <dbReference type="Proteomes" id="UP000178082"/>
    </source>
</evidence>
<dbReference type="InterPro" id="IPR013783">
    <property type="entry name" value="Ig-like_fold"/>
</dbReference>
<organism evidence="2 3">
    <name type="scientific">Candidatus Schekmanbacteria bacterium RIFCSPLOWO2_12_FULL_38_15</name>
    <dbReference type="NCBI Taxonomy" id="1817883"/>
    <lineage>
        <taxon>Bacteria</taxon>
        <taxon>Candidatus Schekmaniibacteriota</taxon>
    </lineage>
</organism>
<dbReference type="SUPFAM" id="SSF81296">
    <property type="entry name" value="E set domains"/>
    <property type="match status" value="2"/>
</dbReference>
<dbReference type="InterPro" id="IPR016187">
    <property type="entry name" value="CTDL_fold"/>
</dbReference>
<dbReference type="PROSITE" id="PS50041">
    <property type="entry name" value="C_TYPE_LECTIN_2"/>
    <property type="match status" value="1"/>
</dbReference>
<dbReference type="InterPro" id="IPR050111">
    <property type="entry name" value="C-type_lectin/snaclec_domain"/>
</dbReference>
<dbReference type="Proteomes" id="UP000178082">
    <property type="component" value="Unassembled WGS sequence"/>
</dbReference>
<name>A0A1F7SBY6_9BACT</name>
<accession>A0A1F7SBY6</accession>
<dbReference type="InterPro" id="IPR014756">
    <property type="entry name" value="Ig_E-set"/>
</dbReference>
<dbReference type="InterPro" id="IPR002909">
    <property type="entry name" value="IPT_dom"/>
</dbReference>
<protein>
    <recommendedName>
        <fullName evidence="1">C-type lectin domain-containing protein</fullName>
    </recommendedName>
</protein>
<evidence type="ECO:0000259" key="1">
    <source>
        <dbReference type="PROSITE" id="PS50041"/>
    </source>
</evidence>
<dbReference type="AlphaFoldDB" id="A0A1F7SBY6"/>
<dbReference type="Pfam" id="PF01833">
    <property type="entry name" value="TIG"/>
    <property type="match status" value="1"/>
</dbReference>
<dbReference type="SMART" id="SM00034">
    <property type="entry name" value="CLECT"/>
    <property type="match status" value="1"/>
</dbReference>
<dbReference type="Pfam" id="PF00059">
    <property type="entry name" value="Lectin_C"/>
    <property type="match status" value="1"/>
</dbReference>